<keyword evidence="4" id="KW-0472">Membrane</keyword>
<dbReference type="GO" id="GO:0006355">
    <property type="term" value="P:regulation of DNA-templated transcription"/>
    <property type="evidence" value="ECO:0007669"/>
    <property type="project" value="InterPro"/>
</dbReference>
<name>A0A085TZV0_9RHOB</name>
<sequence length="438" mass="46763">MRWFFALVFAALLQVLAGPVLAQSGPGKTAWLGVLAHRGAASARAYWQPLADYLSATVPGWRFEIVPVSLISAEEQLAAQRLDFLITNPGHFAALAEGHPLSALATRERALGEGQAGLLSYGTVIFARAGAGLRTIGDLRGKTLAAVSPDAFGGFQLAWSEMTHNNVDPFTDLSALQFMGFPQDALVAAVASGEVDAGVVRSGLLESLAAEGRIALSDFEILNSRAQPDYPYRVTGQLYPEWPFVATAGADKRLREQVALALLRTQDPQLRHDYGLADAWSAPLPYARARQLVLAYQARVAPAPVRQGAAIGPGIAIAVALAGLLAGAAIWGRVSAAWRRRHAAPETQDPAPPTDPELAEARARFEALTPREREILCLICSGEPSKCIASKLGVSLKTVEFHRANLLKKTDAGTTARLVQMATRLGYDLGFSRGDFPA</sequence>
<protein>
    <submittedName>
        <fullName evidence="7">Integral membrane sensor hybrid histidine kinase</fullName>
    </submittedName>
</protein>
<dbReference type="STRING" id="1317124.DW2_03024"/>
<reference evidence="8" key="1">
    <citation type="submission" date="2013-04" db="EMBL/GenBank/DDBJ databases">
        <title>Thioclava sp. 13D2W-2 Genome Sequencing.</title>
        <authorList>
            <person name="Lai Q."/>
            <person name="Li G."/>
            <person name="Shao Z."/>
        </authorList>
    </citation>
    <scope>NUCLEOTIDE SEQUENCE [LARGE SCALE GENOMIC DNA]</scope>
    <source>
        <strain evidence="8">13D2W-2</strain>
    </source>
</reference>
<dbReference type="CDD" id="cd06170">
    <property type="entry name" value="LuxR_C_like"/>
    <property type="match status" value="1"/>
</dbReference>
<dbReference type="InterPro" id="IPR016032">
    <property type="entry name" value="Sig_transdc_resp-reg_C-effctor"/>
</dbReference>
<dbReference type="Gene3D" id="1.10.10.10">
    <property type="entry name" value="Winged helix-like DNA-binding domain superfamily/Winged helix DNA-binding domain"/>
    <property type="match status" value="1"/>
</dbReference>
<feature type="signal peptide" evidence="5">
    <location>
        <begin position="1"/>
        <end position="22"/>
    </location>
</feature>
<dbReference type="PATRIC" id="fig|1317124.6.peg.607"/>
<evidence type="ECO:0000313" key="8">
    <source>
        <dbReference type="Proteomes" id="UP000028607"/>
    </source>
</evidence>
<dbReference type="InterPro" id="IPR000792">
    <property type="entry name" value="Tscrpt_reg_LuxR_C"/>
</dbReference>
<feature type="transmembrane region" description="Helical" evidence="4">
    <location>
        <begin position="310"/>
        <end position="331"/>
    </location>
</feature>
<dbReference type="AlphaFoldDB" id="A0A085TZV0"/>
<dbReference type="Pfam" id="PF00196">
    <property type="entry name" value="GerE"/>
    <property type="match status" value="1"/>
</dbReference>
<dbReference type="Pfam" id="PF12974">
    <property type="entry name" value="Phosphonate-bd"/>
    <property type="match status" value="1"/>
</dbReference>
<dbReference type="PANTHER" id="PTHR44688">
    <property type="entry name" value="DNA-BINDING TRANSCRIPTIONAL ACTIVATOR DEVR_DOSR"/>
    <property type="match status" value="1"/>
</dbReference>
<comment type="caution">
    <text evidence="7">The sequence shown here is derived from an EMBL/GenBank/DDBJ whole genome shotgun (WGS) entry which is preliminary data.</text>
</comment>
<proteinExistence type="predicted"/>
<dbReference type="InterPro" id="IPR036388">
    <property type="entry name" value="WH-like_DNA-bd_sf"/>
</dbReference>
<dbReference type="SUPFAM" id="SSF46894">
    <property type="entry name" value="C-terminal effector domain of the bipartite response regulators"/>
    <property type="match status" value="1"/>
</dbReference>
<feature type="domain" description="HTH luxR-type" evidence="6">
    <location>
        <begin position="361"/>
        <end position="426"/>
    </location>
</feature>
<accession>A0A085TZV0</accession>
<keyword evidence="2" id="KW-0238">DNA-binding</keyword>
<feature type="chain" id="PRO_5001797692" evidence="5">
    <location>
        <begin position="23"/>
        <end position="438"/>
    </location>
</feature>
<dbReference type="PROSITE" id="PS50043">
    <property type="entry name" value="HTH_LUXR_2"/>
    <property type="match status" value="1"/>
</dbReference>
<keyword evidence="3" id="KW-0804">Transcription</keyword>
<organism evidence="7 8">
    <name type="scientific">Thioclava atlantica</name>
    <dbReference type="NCBI Taxonomy" id="1317124"/>
    <lineage>
        <taxon>Bacteria</taxon>
        <taxon>Pseudomonadati</taxon>
        <taxon>Pseudomonadota</taxon>
        <taxon>Alphaproteobacteria</taxon>
        <taxon>Rhodobacterales</taxon>
        <taxon>Paracoccaceae</taxon>
        <taxon>Thioclava</taxon>
    </lineage>
</organism>
<dbReference type="GO" id="GO:0016301">
    <property type="term" value="F:kinase activity"/>
    <property type="evidence" value="ECO:0007669"/>
    <property type="project" value="UniProtKB-KW"/>
</dbReference>
<evidence type="ECO:0000256" key="4">
    <source>
        <dbReference type="SAM" id="Phobius"/>
    </source>
</evidence>
<keyword evidence="1" id="KW-0805">Transcription regulation</keyword>
<evidence type="ECO:0000256" key="2">
    <source>
        <dbReference type="ARBA" id="ARBA00023125"/>
    </source>
</evidence>
<dbReference type="eggNOG" id="COG3221">
    <property type="taxonomic scope" value="Bacteria"/>
</dbReference>
<dbReference type="SUPFAM" id="SSF53850">
    <property type="entry name" value="Periplasmic binding protein-like II"/>
    <property type="match status" value="1"/>
</dbReference>
<dbReference type="PRINTS" id="PR00038">
    <property type="entry name" value="HTHLUXR"/>
</dbReference>
<keyword evidence="7" id="KW-0418">Kinase</keyword>
<keyword evidence="8" id="KW-1185">Reference proteome</keyword>
<keyword evidence="7" id="KW-0808">Transferase</keyword>
<evidence type="ECO:0000259" key="6">
    <source>
        <dbReference type="PROSITE" id="PS50043"/>
    </source>
</evidence>
<dbReference type="PANTHER" id="PTHR44688:SF16">
    <property type="entry name" value="DNA-BINDING TRANSCRIPTIONAL ACTIVATOR DEVR_DOSR"/>
    <property type="match status" value="1"/>
</dbReference>
<keyword evidence="4" id="KW-0812">Transmembrane</keyword>
<dbReference type="Proteomes" id="UP000028607">
    <property type="component" value="Unassembled WGS sequence"/>
</dbReference>
<dbReference type="EMBL" id="AQRC01000002">
    <property type="protein sequence ID" value="KFE36247.1"/>
    <property type="molecule type" value="Genomic_DNA"/>
</dbReference>
<dbReference type="RefSeq" id="WP_051855248.1">
    <property type="nucleotide sequence ID" value="NZ_AQRC01000002.1"/>
</dbReference>
<evidence type="ECO:0000256" key="1">
    <source>
        <dbReference type="ARBA" id="ARBA00023015"/>
    </source>
</evidence>
<dbReference type="GO" id="GO:0003677">
    <property type="term" value="F:DNA binding"/>
    <property type="evidence" value="ECO:0007669"/>
    <property type="project" value="UniProtKB-KW"/>
</dbReference>
<dbReference type="Gene3D" id="3.40.190.10">
    <property type="entry name" value="Periplasmic binding protein-like II"/>
    <property type="match status" value="2"/>
</dbReference>
<dbReference type="eggNOG" id="COG4566">
    <property type="taxonomic scope" value="Bacteria"/>
</dbReference>
<evidence type="ECO:0000256" key="5">
    <source>
        <dbReference type="SAM" id="SignalP"/>
    </source>
</evidence>
<reference evidence="7 8" key="2">
    <citation type="journal article" date="2015" name="Antonie Van Leeuwenhoek">
        <title>Thioclava indica sp. nov., isolated from surface seawater of the Indian Ocean.</title>
        <authorList>
            <person name="Liu Y."/>
            <person name="Lai Q."/>
            <person name="Du J."/>
            <person name="Xu H."/>
            <person name="Jiang L."/>
            <person name="Shao Z."/>
        </authorList>
    </citation>
    <scope>NUCLEOTIDE SEQUENCE [LARGE SCALE GENOMIC DNA]</scope>
    <source>
        <strain evidence="7 8">13D2W-2</strain>
    </source>
</reference>
<dbReference type="PROSITE" id="PS00622">
    <property type="entry name" value="HTH_LUXR_1"/>
    <property type="match status" value="1"/>
</dbReference>
<evidence type="ECO:0000256" key="3">
    <source>
        <dbReference type="ARBA" id="ARBA00023163"/>
    </source>
</evidence>
<keyword evidence="4" id="KW-1133">Transmembrane helix</keyword>
<evidence type="ECO:0000313" key="7">
    <source>
        <dbReference type="EMBL" id="KFE36247.1"/>
    </source>
</evidence>
<keyword evidence="5" id="KW-0732">Signal</keyword>
<dbReference type="OrthoDB" id="9795133at2"/>
<dbReference type="SMART" id="SM00421">
    <property type="entry name" value="HTH_LUXR"/>
    <property type="match status" value="1"/>
</dbReference>
<gene>
    <name evidence="7" type="ORF">DW2_03024</name>
</gene>